<feature type="active site" evidence="3">
    <location>
        <position position="167"/>
    </location>
</feature>
<evidence type="ECO:0000259" key="4">
    <source>
        <dbReference type="Pfam" id="PF07859"/>
    </source>
</evidence>
<dbReference type="InterPro" id="IPR013094">
    <property type="entry name" value="AB_hydrolase_3"/>
</dbReference>
<accession>A0ABS8B6L9</accession>
<dbReference type="PANTHER" id="PTHR48081">
    <property type="entry name" value="AB HYDROLASE SUPERFAMILY PROTEIN C4A8.06C"/>
    <property type="match status" value="1"/>
</dbReference>
<dbReference type="SUPFAM" id="SSF53474">
    <property type="entry name" value="alpha/beta-Hydrolases"/>
    <property type="match status" value="1"/>
</dbReference>
<proteinExistence type="inferred from homology"/>
<dbReference type="RefSeq" id="WP_226727082.1">
    <property type="nucleotide sequence ID" value="NZ_JAJAUY010000037.1"/>
</dbReference>
<evidence type="ECO:0000256" key="1">
    <source>
        <dbReference type="ARBA" id="ARBA00010515"/>
    </source>
</evidence>
<keyword evidence="2 5" id="KW-0378">Hydrolase</keyword>
<sequence length="335" mass="34676">MSGTSDRLDPRARPFVRAFSAVFPDVGGAVTDAVEARRIMAATPPPATPPPAVGAVVDRTVPGPPGAPPIPVRIYLPDPGRRPGPRPTVVFCHGGGFVLCDLDTHDRTARNLCRAAGAAVVSVDYRRAPEHRFPAAVEDAHAALCWAGEHLGELGGDPGALVVAGDSAGGNLAAASLLLAAERGGPPVALQVLVYPSLTASLDSDSYRRNATGYYLTTAHVRWFWEQYLGPGEDGKHPLASPLNAGPELLAGLPPAHVVVAGCDPLADDGPAYDRLLQASGVTSSVDLHPGMFHGFLALPEYLPAARDALDRIGGVIRSLVTDGKTSGEAGGRAE</sequence>
<dbReference type="EMBL" id="JAJAUY010000037">
    <property type="protein sequence ID" value="MCB5180204.1"/>
    <property type="molecule type" value="Genomic_DNA"/>
</dbReference>
<evidence type="ECO:0000313" key="6">
    <source>
        <dbReference type="Proteomes" id="UP001199054"/>
    </source>
</evidence>
<protein>
    <submittedName>
        <fullName evidence="5">Alpha/beta hydrolase</fullName>
    </submittedName>
</protein>
<dbReference type="PROSITE" id="PS01174">
    <property type="entry name" value="LIPASE_GDXG_SER"/>
    <property type="match status" value="1"/>
</dbReference>
<evidence type="ECO:0000256" key="3">
    <source>
        <dbReference type="PROSITE-ProRule" id="PRU10038"/>
    </source>
</evidence>
<dbReference type="PANTHER" id="PTHR48081:SF8">
    <property type="entry name" value="ALPHA_BETA HYDROLASE FOLD-3 DOMAIN-CONTAINING PROTEIN-RELATED"/>
    <property type="match status" value="1"/>
</dbReference>
<organism evidence="5 6">
    <name type="scientific">Streptomyces antimicrobicus</name>
    <dbReference type="NCBI Taxonomy" id="2883108"/>
    <lineage>
        <taxon>Bacteria</taxon>
        <taxon>Bacillati</taxon>
        <taxon>Actinomycetota</taxon>
        <taxon>Actinomycetes</taxon>
        <taxon>Kitasatosporales</taxon>
        <taxon>Streptomycetaceae</taxon>
        <taxon>Streptomyces</taxon>
    </lineage>
</organism>
<dbReference type="InterPro" id="IPR033140">
    <property type="entry name" value="Lipase_GDXG_put_SER_AS"/>
</dbReference>
<feature type="domain" description="Alpha/beta hydrolase fold-3" evidence="4">
    <location>
        <begin position="89"/>
        <end position="297"/>
    </location>
</feature>
<keyword evidence="6" id="KW-1185">Reference proteome</keyword>
<gene>
    <name evidence="5" type="ORF">LG632_12535</name>
</gene>
<comment type="similarity">
    <text evidence="1">Belongs to the 'GDXG' lipolytic enzyme family.</text>
</comment>
<name>A0ABS8B6L9_9ACTN</name>
<dbReference type="InterPro" id="IPR050300">
    <property type="entry name" value="GDXG_lipolytic_enzyme"/>
</dbReference>
<dbReference type="InterPro" id="IPR029058">
    <property type="entry name" value="AB_hydrolase_fold"/>
</dbReference>
<dbReference type="Proteomes" id="UP001199054">
    <property type="component" value="Unassembled WGS sequence"/>
</dbReference>
<dbReference type="Pfam" id="PF07859">
    <property type="entry name" value="Abhydrolase_3"/>
    <property type="match status" value="1"/>
</dbReference>
<comment type="caution">
    <text evidence="5">The sequence shown here is derived from an EMBL/GenBank/DDBJ whole genome shotgun (WGS) entry which is preliminary data.</text>
</comment>
<evidence type="ECO:0000313" key="5">
    <source>
        <dbReference type="EMBL" id="MCB5180204.1"/>
    </source>
</evidence>
<dbReference type="Gene3D" id="3.40.50.1820">
    <property type="entry name" value="alpha/beta hydrolase"/>
    <property type="match status" value="1"/>
</dbReference>
<dbReference type="GO" id="GO:0016787">
    <property type="term" value="F:hydrolase activity"/>
    <property type="evidence" value="ECO:0007669"/>
    <property type="project" value="UniProtKB-KW"/>
</dbReference>
<evidence type="ECO:0000256" key="2">
    <source>
        <dbReference type="ARBA" id="ARBA00022801"/>
    </source>
</evidence>
<reference evidence="5 6" key="1">
    <citation type="submission" date="2021-10" db="EMBL/GenBank/DDBJ databases">
        <title>Streptomyces sp. strain SMC 277, a novel streptomycete isolated from soil.</title>
        <authorList>
            <person name="Chanama M."/>
        </authorList>
    </citation>
    <scope>NUCLEOTIDE SEQUENCE [LARGE SCALE GENOMIC DNA]</scope>
    <source>
        <strain evidence="5 6">SMC 277</strain>
    </source>
</reference>